<organism evidence="1 2">
    <name type="scientific">Vibrio metoecus</name>
    <dbReference type="NCBI Taxonomy" id="1481663"/>
    <lineage>
        <taxon>Bacteria</taxon>
        <taxon>Pseudomonadati</taxon>
        <taxon>Pseudomonadota</taxon>
        <taxon>Gammaproteobacteria</taxon>
        <taxon>Vibrionales</taxon>
        <taxon>Vibrionaceae</taxon>
        <taxon>Vibrio</taxon>
    </lineage>
</organism>
<dbReference type="AlphaFoldDB" id="A0A0Q0PP91"/>
<dbReference type="OrthoDB" id="5863912at2"/>
<protein>
    <submittedName>
        <fullName evidence="1">Uncharacterized protein</fullName>
    </submittedName>
</protein>
<gene>
    <name evidence="1" type="ORF">XV92_10465</name>
</gene>
<evidence type="ECO:0000313" key="2">
    <source>
        <dbReference type="Proteomes" id="UP000050491"/>
    </source>
</evidence>
<proteinExistence type="predicted"/>
<name>A0A0Q0PP91_VIBMT</name>
<reference evidence="1 2" key="1">
    <citation type="journal article" date="2015" name="Genome Biol. Evol.">
        <title>The Dynamics of Genetic Interactions between Vibrio metoecus and Vibrio cholerae, Two Close Relatives Co-Occurring in the Environment.</title>
        <authorList>
            <person name="Orata F.D."/>
            <person name="Kirchberger P.C."/>
            <person name="Meheust R."/>
            <person name="Barlow E.J."/>
            <person name="Tarr C.L."/>
            <person name="Boucher Y."/>
        </authorList>
    </citation>
    <scope>NUCLEOTIDE SEQUENCE [LARGE SCALE GENOMIC DNA]</scope>
    <source>
        <strain evidence="1 2">YB5B04</strain>
    </source>
</reference>
<sequence length="199" mass="22575">METIAIEQFVPTLRQLVNVVLAPLLHSALLQAGQEFCRESGLVRYTRTIDRVSAHQVVAIVGSSELNSPSVGRYTTAELMAVVDDKGSALIKGIDYLQTSRDELRFLREGKDLFIHCAIEPQRDSQTLPKVLWDEYGQAICYGAAHCLMLQPDSDWHNPSLGREYRTWFVEAIRCAKRFGLETGQQQAFTNPVRQREFF</sequence>
<comment type="caution">
    <text evidence="1">The sequence shown here is derived from an EMBL/GenBank/DDBJ whole genome shotgun (WGS) entry which is preliminary data.</text>
</comment>
<dbReference type="PATRIC" id="fig|1481663.12.peg.865"/>
<dbReference type="Proteomes" id="UP000050491">
    <property type="component" value="Unassembled WGS sequence"/>
</dbReference>
<dbReference type="EMBL" id="LBGP01000013">
    <property type="protein sequence ID" value="KQB00984.1"/>
    <property type="molecule type" value="Genomic_DNA"/>
</dbReference>
<accession>A0A0Q0PP91</accession>
<evidence type="ECO:0000313" key="1">
    <source>
        <dbReference type="EMBL" id="KQB00984.1"/>
    </source>
</evidence>
<dbReference type="RefSeq" id="WP_055064762.1">
    <property type="nucleotide sequence ID" value="NZ_LBGP01000013.1"/>
</dbReference>